<evidence type="ECO:0000259" key="1">
    <source>
        <dbReference type="Pfam" id="PF00534"/>
    </source>
</evidence>
<dbReference type="Pfam" id="PF00534">
    <property type="entry name" value="Glycos_transf_1"/>
    <property type="match status" value="1"/>
</dbReference>
<proteinExistence type="predicted"/>
<dbReference type="Gene3D" id="3.40.50.2000">
    <property type="entry name" value="Glycogen Phosphorylase B"/>
    <property type="match status" value="1"/>
</dbReference>
<protein>
    <submittedName>
        <fullName evidence="2">Glycosyltransferase</fullName>
    </submittedName>
</protein>
<gene>
    <name evidence="2" type="ORF">GNP93_07995</name>
</gene>
<evidence type="ECO:0000313" key="2">
    <source>
        <dbReference type="EMBL" id="MUG70620.1"/>
    </source>
</evidence>
<sequence length="135" mass="15601">MIERTIEMLQREIPFRYQRVDKTSHEQAKQLYRQADIIVDQIITGSYGLLCVESMAFGKPVIAYVRDDLMSRYPTQPPICNANPDTFYDVLKSLLLSPETRFQKGVESRKFTEDYHDSMKVGGRLLEIYGQLTSG</sequence>
<dbReference type="EMBL" id="WNZX01000005">
    <property type="protein sequence ID" value="MUG70620.1"/>
    <property type="molecule type" value="Genomic_DNA"/>
</dbReference>
<organism evidence="2 3">
    <name type="scientific">Paenibacillus validus</name>
    <dbReference type="NCBI Taxonomy" id="44253"/>
    <lineage>
        <taxon>Bacteria</taxon>
        <taxon>Bacillati</taxon>
        <taxon>Bacillota</taxon>
        <taxon>Bacilli</taxon>
        <taxon>Bacillales</taxon>
        <taxon>Paenibacillaceae</taxon>
        <taxon>Paenibacillus</taxon>
    </lineage>
</organism>
<dbReference type="GO" id="GO:0016757">
    <property type="term" value="F:glycosyltransferase activity"/>
    <property type="evidence" value="ECO:0007669"/>
    <property type="project" value="InterPro"/>
</dbReference>
<keyword evidence="3" id="KW-1185">Reference proteome</keyword>
<feature type="domain" description="Glycosyl transferase family 1" evidence="1">
    <location>
        <begin position="22"/>
        <end position="65"/>
    </location>
</feature>
<reference evidence="2 3" key="1">
    <citation type="submission" date="2019-11" db="EMBL/GenBank/DDBJ databases">
        <title>Draft genome sequences of five Paenibacillus species of dairy origin.</title>
        <authorList>
            <person name="Olajide A.M."/>
            <person name="Chen S."/>
            <person name="Lapointe G."/>
        </authorList>
    </citation>
    <scope>NUCLEOTIDE SEQUENCE [LARGE SCALE GENOMIC DNA]</scope>
    <source>
        <strain evidence="2 3">2CS3</strain>
    </source>
</reference>
<comment type="caution">
    <text evidence="2">The sequence shown here is derived from an EMBL/GenBank/DDBJ whole genome shotgun (WGS) entry which is preliminary data.</text>
</comment>
<name>A0A7X2Z940_9BACL</name>
<dbReference type="SUPFAM" id="SSF53756">
    <property type="entry name" value="UDP-Glycosyltransferase/glycogen phosphorylase"/>
    <property type="match status" value="1"/>
</dbReference>
<accession>A0A7X2Z940</accession>
<evidence type="ECO:0000313" key="3">
    <source>
        <dbReference type="Proteomes" id="UP000450917"/>
    </source>
</evidence>
<dbReference type="RefSeq" id="WP_155614406.1">
    <property type="nucleotide sequence ID" value="NZ_WNZX01000005.1"/>
</dbReference>
<dbReference type="Proteomes" id="UP000450917">
    <property type="component" value="Unassembled WGS sequence"/>
</dbReference>
<dbReference type="AlphaFoldDB" id="A0A7X2Z940"/>
<keyword evidence="2" id="KW-0808">Transferase</keyword>
<dbReference type="InterPro" id="IPR001296">
    <property type="entry name" value="Glyco_trans_1"/>
</dbReference>